<dbReference type="PANTHER" id="PTHR10584:SF166">
    <property type="entry name" value="RIBOKINASE"/>
    <property type="match status" value="1"/>
</dbReference>
<evidence type="ECO:0000256" key="2">
    <source>
        <dbReference type="ARBA" id="ARBA00022777"/>
    </source>
</evidence>
<dbReference type="EMBL" id="JAATJU010024437">
    <property type="protein sequence ID" value="KAH0505599.1"/>
    <property type="molecule type" value="Genomic_DNA"/>
</dbReference>
<evidence type="ECO:0000313" key="4">
    <source>
        <dbReference type="EMBL" id="KAH0505599.1"/>
    </source>
</evidence>
<dbReference type="Pfam" id="PF00294">
    <property type="entry name" value="PfkB"/>
    <property type="match status" value="1"/>
</dbReference>
<evidence type="ECO:0000313" key="5">
    <source>
        <dbReference type="Proteomes" id="UP000710432"/>
    </source>
</evidence>
<keyword evidence="1" id="KW-0808">Transferase</keyword>
<dbReference type="Proteomes" id="UP000710432">
    <property type="component" value="Unassembled WGS sequence"/>
</dbReference>
<sequence length="93" mass="9885">MLGTKDLTVEWASLSPKRYENPLRVTTLFNPAPAVADLDPQFYALSSVFCCNESEAEILTGLTVSNPTEAGKAALLLLERGCQVVVITLGASG</sequence>
<feature type="domain" description="Carbohydrate kinase PfkB" evidence="3">
    <location>
        <begin position="25"/>
        <end position="93"/>
    </location>
</feature>
<comment type="caution">
    <text evidence="4">The sequence shown here is derived from an EMBL/GenBank/DDBJ whole genome shotgun (WGS) entry which is preliminary data.</text>
</comment>
<evidence type="ECO:0000259" key="3">
    <source>
        <dbReference type="Pfam" id="PF00294"/>
    </source>
</evidence>
<dbReference type="GO" id="GO:0016301">
    <property type="term" value="F:kinase activity"/>
    <property type="evidence" value="ECO:0007669"/>
    <property type="project" value="UniProtKB-KW"/>
</dbReference>
<accession>A0A8J6KQ91</accession>
<dbReference type="Gene3D" id="3.40.1190.20">
    <property type="match status" value="1"/>
</dbReference>
<dbReference type="GO" id="GO:0044281">
    <property type="term" value="P:small molecule metabolic process"/>
    <property type="evidence" value="ECO:0007669"/>
    <property type="project" value="UniProtKB-ARBA"/>
</dbReference>
<keyword evidence="2" id="KW-0418">Kinase</keyword>
<evidence type="ECO:0000256" key="1">
    <source>
        <dbReference type="ARBA" id="ARBA00022679"/>
    </source>
</evidence>
<dbReference type="SUPFAM" id="SSF53613">
    <property type="entry name" value="Ribokinase-like"/>
    <property type="match status" value="1"/>
</dbReference>
<protein>
    <submittedName>
        <fullName evidence="4">Ribokinase</fullName>
    </submittedName>
</protein>
<dbReference type="InterPro" id="IPR011611">
    <property type="entry name" value="PfkB_dom"/>
</dbReference>
<dbReference type="AlphaFoldDB" id="A0A8J6KQ91"/>
<dbReference type="InterPro" id="IPR029056">
    <property type="entry name" value="Ribokinase-like"/>
</dbReference>
<dbReference type="PANTHER" id="PTHR10584">
    <property type="entry name" value="SUGAR KINASE"/>
    <property type="match status" value="1"/>
</dbReference>
<dbReference type="GO" id="GO:0005829">
    <property type="term" value="C:cytosol"/>
    <property type="evidence" value="ECO:0007669"/>
    <property type="project" value="TreeGrafter"/>
</dbReference>
<organism evidence="4 5">
    <name type="scientific">Microtus ochrogaster</name>
    <name type="common">Prairie vole</name>
    <dbReference type="NCBI Taxonomy" id="79684"/>
    <lineage>
        <taxon>Eukaryota</taxon>
        <taxon>Metazoa</taxon>
        <taxon>Chordata</taxon>
        <taxon>Craniata</taxon>
        <taxon>Vertebrata</taxon>
        <taxon>Euteleostomi</taxon>
        <taxon>Mammalia</taxon>
        <taxon>Eutheria</taxon>
        <taxon>Euarchontoglires</taxon>
        <taxon>Glires</taxon>
        <taxon>Rodentia</taxon>
        <taxon>Myomorpha</taxon>
        <taxon>Muroidea</taxon>
        <taxon>Cricetidae</taxon>
        <taxon>Arvicolinae</taxon>
        <taxon>Microtus</taxon>
    </lineage>
</organism>
<reference evidence="4" key="1">
    <citation type="submission" date="2020-03" db="EMBL/GenBank/DDBJ databases">
        <title>Studies in the Genomics of Life Span.</title>
        <authorList>
            <person name="Glass D."/>
        </authorList>
    </citation>
    <scope>NUCLEOTIDE SEQUENCE</scope>
    <source>
        <strain evidence="4">LTLLF</strain>
        <tissue evidence="4">Muscle</tissue>
    </source>
</reference>
<name>A0A8J6KQ91_MICOH</name>
<gene>
    <name evidence="4" type="ORF">LTLLF_177250</name>
</gene>
<dbReference type="GO" id="GO:0006796">
    <property type="term" value="P:phosphate-containing compound metabolic process"/>
    <property type="evidence" value="ECO:0007669"/>
    <property type="project" value="UniProtKB-ARBA"/>
</dbReference>
<proteinExistence type="predicted"/>